<dbReference type="PANTHER" id="PTHR23501">
    <property type="entry name" value="MAJOR FACILITATOR SUPERFAMILY"/>
    <property type="match status" value="1"/>
</dbReference>
<evidence type="ECO:0000259" key="7">
    <source>
        <dbReference type="PROSITE" id="PS50850"/>
    </source>
</evidence>
<gene>
    <name evidence="8" type="ORF">K432DRAFT_328308</name>
</gene>
<evidence type="ECO:0000313" key="9">
    <source>
        <dbReference type="Proteomes" id="UP000250266"/>
    </source>
</evidence>
<dbReference type="GO" id="GO:0005886">
    <property type="term" value="C:plasma membrane"/>
    <property type="evidence" value="ECO:0007669"/>
    <property type="project" value="TreeGrafter"/>
</dbReference>
<accession>A0A8E2EAE6</accession>
<dbReference type="Gene3D" id="1.20.1250.20">
    <property type="entry name" value="MFS general substrate transporter like domains"/>
    <property type="match status" value="1"/>
</dbReference>
<feature type="transmembrane region" description="Helical" evidence="6">
    <location>
        <begin position="122"/>
        <end position="147"/>
    </location>
</feature>
<feature type="transmembrane region" description="Helical" evidence="6">
    <location>
        <begin position="67"/>
        <end position="85"/>
    </location>
</feature>
<dbReference type="PANTHER" id="PTHR23501:SF43">
    <property type="entry name" value="MULTIDRUG TRANSPORTER, PUTATIVE (AFU_ORTHOLOGUE AFUA_6G03040)-RELATED"/>
    <property type="match status" value="1"/>
</dbReference>
<proteinExistence type="predicted"/>
<dbReference type="PROSITE" id="PS50850">
    <property type="entry name" value="MFS"/>
    <property type="match status" value="1"/>
</dbReference>
<reference evidence="8 9" key="1">
    <citation type="journal article" date="2016" name="Nat. Commun.">
        <title>Ectomycorrhizal ecology is imprinted in the genome of the dominant symbiotic fungus Cenococcum geophilum.</title>
        <authorList>
            <consortium name="DOE Joint Genome Institute"/>
            <person name="Peter M."/>
            <person name="Kohler A."/>
            <person name="Ohm R.A."/>
            <person name="Kuo A."/>
            <person name="Krutzmann J."/>
            <person name="Morin E."/>
            <person name="Arend M."/>
            <person name="Barry K.W."/>
            <person name="Binder M."/>
            <person name="Choi C."/>
            <person name="Clum A."/>
            <person name="Copeland A."/>
            <person name="Grisel N."/>
            <person name="Haridas S."/>
            <person name="Kipfer T."/>
            <person name="LaButti K."/>
            <person name="Lindquist E."/>
            <person name="Lipzen A."/>
            <person name="Maire R."/>
            <person name="Meier B."/>
            <person name="Mihaltcheva S."/>
            <person name="Molinier V."/>
            <person name="Murat C."/>
            <person name="Poggeler S."/>
            <person name="Quandt C.A."/>
            <person name="Sperisen C."/>
            <person name="Tritt A."/>
            <person name="Tisserant E."/>
            <person name="Crous P.W."/>
            <person name="Henrissat B."/>
            <person name="Nehls U."/>
            <person name="Egli S."/>
            <person name="Spatafora J.W."/>
            <person name="Grigoriev I.V."/>
            <person name="Martin F.M."/>
        </authorList>
    </citation>
    <scope>NUCLEOTIDE SEQUENCE [LARGE SCALE GENOMIC DNA]</scope>
    <source>
        <strain evidence="8 9">CBS 459.81</strain>
    </source>
</reference>
<organism evidence="8 9">
    <name type="scientific">Lepidopterella palustris CBS 459.81</name>
    <dbReference type="NCBI Taxonomy" id="1314670"/>
    <lineage>
        <taxon>Eukaryota</taxon>
        <taxon>Fungi</taxon>
        <taxon>Dikarya</taxon>
        <taxon>Ascomycota</taxon>
        <taxon>Pezizomycotina</taxon>
        <taxon>Dothideomycetes</taxon>
        <taxon>Pleosporomycetidae</taxon>
        <taxon>Mytilinidiales</taxon>
        <taxon>Argynnaceae</taxon>
        <taxon>Lepidopterella</taxon>
    </lineage>
</organism>
<keyword evidence="2 6" id="KW-0812">Transmembrane</keyword>
<feature type="compositionally biased region" description="Polar residues" evidence="5">
    <location>
        <begin position="559"/>
        <end position="574"/>
    </location>
</feature>
<dbReference type="InterPro" id="IPR036259">
    <property type="entry name" value="MFS_trans_sf"/>
</dbReference>
<feature type="region of interest" description="Disordered" evidence="5">
    <location>
        <begin position="528"/>
        <end position="584"/>
    </location>
</feature>
<feature type="transmembrane region" description="Helical" evidence="6">
    <location>
        <begin position="497"/>
        <end position="517"/>
    </location>
</feature>
<dbReference type="EMBL" id="KV744960">
    <property type="protein sequence ID" value="OCK80431.1"/>
    <property type="molecule type" value="Genomic_DNA"/>
</dbReference>
<feature type="transmembrane region" description="Helical" evidence="6">
    <location>
        <begin position="391"/>
        <end position="412"/>
    </location>
</feature>
<keyword evidence="9" id="KW-1185">Reference proteome</keyword>
<evidence type="ECO:0000256" key="1">
    <source>
        <dbReference type="ARBA" id="ARBA00004141"/>
    </source>
</evidence>
<dbReference type="GO" id="GO:0022857">
    <property type="term" value="F:transmembrane transporter activity"/>
    <property type="evidence" value="ECO:0007669"/>
    <property type="project" value="InterPro"/>
</dbReference>
<feature type="transmembrane region" description="Helical" evidence="6">
    <location>
        <begin position="183"/>
        <end position="203"/>
    </location>
</feature>
<dbReference type="OrthoDB" id="440553at2759"/>
<feature type="transmembrane region" description="Helical" evidence="6">
    <location>
        <begin position="294"/>
        <end position="313"/>
    </location>
</feature>
<feature type="region of interest" description="Disordered" evidence="5">
    <location>
        <begin position="1"/>
        <end position="22"/>
    </location>
</feature>
<protein>
    <submittedName>
        <fullName evidence="8">Putative MSF multidrug transporter</fullName>
    </submittedName>
</protein>
<feature type="transmembrane region" description="Helical" evidence="6">
    <location>
        <begin position="97"/>
        <end position="116"/>
    </location>
</feature>
<feature type="domain" description="Major facilitator superfamily (MFS) profile" evidence="7">
    <location>
        <begin position="32"/>
        <end position="522"/>
    </location>
</feature>
<evidence type="ECO:0000256" key="4">
    <source>
        <dbReference type="ARBA" id="ARBA00023136"/>
    </source>
</evidence>
<dbReference type="InterPro" id="IPR020846">
    <property type="entry name" value="MFS_dom"/>
</dbReference>
<evidence type="ECO:0000256" key="5">
    <source>
        <dbReference type="SAM" id="MobiDB-lite"/>
    </source>
</evidence>
<evidence type="ECO:0000256" key="6">
    <source>
        <dbReference type="SAM" id="Phobius"/>
    </source>
</evidence>
<dbReference type="AlphaFoldDB" id="A0A8E2EAE6"/>
<dbReference type="SUPFAM" id="SSF103473">
    <property type="entry name" value="MFS general substrate transporter"/>
    <property type="match status" value="1"/>
</dbReference>
<dbReference type="Pfam" id="PF07690">
    <property type="entry name" value="MFS_1"/>
    <property type="match status" value="1"/>
</dbReference>
<sequence>MTEKEKEDIEAGRTPKPGAATPDISETRLNVVIAGLWLSLFISAMDTTIITTALLRISSDFNALNQSGWLVVTYLLTYNSFLMITAKLSDAWGIKPVLLVCNLFFLAFSMACGAAQTMNQLIIFRAFQGIGGSGLYSLVFVAIMRLISPEKIGFYSGVISSVFAIANLLGPVLGGVITDNTTWRWIFFLNGPVVGSAFVLLAFAMPGTEDKKSHMERLKKFDIIGGILSVGWPIPLLFALQEGGSQFAWNSSTIIGTLTGGALGLIVFGLYETWITYRTTKEPIFPIKFLKDPVIVLLMSGMFFLGFSFYAAIIELPQRFQAVNGTSAARAGILLLALTLATPVGAMIAGVVMGKVIAAEYLLVIASAITILGGGLLSSLPVHHSISSAEYGFEVIMGLGLGFASPPYYFLLGTSIDRRDLATATGALNMFRTLGGSVGVAICSALLHTQLRTDLPTFLDPAQVEALDHSIHSVASLPPELAVRVGTIFGHSYNKQFRVLIAFASANLVASVLLLIAKKRNGTFGLIPDRKEDNGSVEKANAVEGGQMEMPADDRIMQESVQQDARAVTSSQEVENGMKYEEES</sequence>
<dbReference type="PRINTS" id="PR01036">
    <property type="entry name" value="TCRTETB"/>
</dbReference>
<dbReference type="Gene3D" id="1.20.1720.10">
    <property type="entry name" value="Multidrug resistance protein D"/>
    <property type="match status" value="1"/>
</dbReference>
<dbReference type="Proteomes" id="UP000250266">
    <property type="component" value="Unassembled WGS sequence"/>
</dbReference>
<feature type="transmembrane region" description="Helical" evidence="6">
    <location>
        <begin position="154"/>
        <end position="177"/>
    </location>
</feature>
<feature type="transmembrane region" description="Helical" evidence="6">
    <location>
        <begin position="433"/>
        <end position="451"/>
    </location>
</feature>
<evidence type="ECO:0000256" key="2">
    <source>
        <dbReference type="ARBA" id="ARBA00022692"/>
    </source>
</evidence>
<evidence type="ECO:0000256" key="3">
    <source>
        <dbReference type="ARBA" id="ARBA00022989"/>
    </source>
</evidence>
<feature type="transmembrane region" description="Helical" evidence="6">
    <location>
        <begin position="333"/>
        <end position="354"/>
    </location>
</feature>
<keyword evidence="3 6" id="KW-1133">Transmembrane helix</keyword>
<feature type="transmembrane region" description="Helical" evidence="6">
    <location>
        <begin position="253"/>
        <end position="274"/>
    </location>
</feature>
<feature type="transmembrane region" description="Helical" evidence="6">
    <location>
        <begin position="31"/>
        <end position="55"/>
    </location>
</feature>
<feature type="compositionally biased region" description="Basic and acidic residues" evidence="5">
    <location>
        <begin position="1"/>
        <end position="13"/>
    </location>
</feature>
<comment type="subcellular location">
    <subcellularLocation>
        <location evidence="1">Membrane</location>
        <topology evidence="1">Multi-pass membrane protein</topology>
    </subcellularLocation>
</comment>
<dbReference type="CDD" id="cd17502">
    <property type="entry name" value="MFS_Azr1_MDR_like"/>
    <property type="match status" value="1"/>
</dbReference>
<feature type="transmembrane region" description="Helical" evidence="6">
    <location>
        <begin position="361"/>
        <end position="379"/>
    </location>
</feature>
<keyword evidence="4 6" id="KW-0472">Membrane</keyword>
<evidence type="ECO:0000313" key="8">
    <source>
        <dbReference type="EMBL" id="OCK80431.1"/>
    </source>
</evidence>
<name>A0A8E2EAE6_9PEZI</name>
<dbReference type="InterPro" id="IPR011701">
    <property type="entry name" value="MFS"/>
</dbReference>